<evidence type="ECO:0000313" key="2">
    <source>
        <dbReference type="Proteomes" id="UP001216218"/>
    </source>
</evidence>
<proteinExistence type="predicted"/>
<evidence type="ECO:0000313" key="1">
    <source>
        <dbReference type="EMBL" id="USL89526.1"/>
    </source>
</evidence>
<protein>
    <submittedName>
        <fullName evidence="1">Uncharacterized protein</fullName>
    </submittedName>
</protein>
<accession>A0AAE9S201</accession>
<dbReference type="EMBL" id="ON366412">
    <property type="protein sequence ID" value="USL89526.1"/>
    <property type="molecule type" value="Genomic_DNA"/>
</dbReference>
<reference evidence="1" key="1">
    <citation type="submission" date="2022-04" db="EMBL/GenBank/DDBJ databases">
        <authorList>
            <person name="Yang M."/>
            <person name="Tan S."/>
        </authorList>
    </citation>
    <scope>NUCLEOTIDE SEQUENCE</scope>
</reference>
<gene>
    <name evidence="1" type="ORF">vBBcePLY3_00015</name>
</gene>
<sequence length="41" mass="5039">MNYQCVCIICEKWFISKHDSDYICCECYKDIKEIKEKEVEK</sequence>
<name>A0AAE9S201_9CAUD</name>
<dbReference type="Proteomes" id="UP001216218">
    <property type="component" value="Segment"/>
</dbReference>
<organism evidence="1 2">
    <name type="scientific">Bacillus phage vB_BceP_LY3</name>
    <dbReference type="NCBI Taxonomy" id="2950458"/>
    <lineage>
        <taxon>Viruses</taxon>
        <taxon>Duplodnaviria</taxon>
        <taxon>Heunggongvirae</taxon>
        <taxon>Uroviricota</taxon>
        <taxon>Caudoviricetes</taxon>
        <taxon>Salasmaviridae</taxon>
        <taxon>Northropvirinae</taxon>
        <taxon>Layangcvirus</taxon>
        <taxon>Layangcvirus LY3</taxon>
    </lineage>
</organism>
<keyword evidence="2" id="KW-1185">Reference proteome</keyword>